<evidence type="ECO:0000256" key="7">
    <source>
        <dbReference type="ARBA" id="ARBA00022840"/>
    </source>
</evidence>
<dbReference type="InterPro" id="IPR041739">
    <property type="entry name" value="G5K_ProB"/>
</dbReference>
<evidence type="ECO:0000256" key="1">
    <source>
        <dbReference type="ARBA" id="ARBA00022490"/>
    </source>
</evidence>
<dbReference type="InterPro" id="IPR015947">
    <property type="entry name" value="PUA-like_sf"/>
</dbReference>
<dbReference type="InterPro" id="IPR036974">
    <property type="entry name" value="PUA_sf"/>
</dbReference>
<keyword evidence="4 8" id="KW-0808">Transferase</keyword>
<feature type="binding site" evidence="8">
    <location>
        <position position="60"/>
    </location>
    <ligand>
        <name>substrate</name>
    </ligand>
</feature>
<keyword evidence="7 8" id="KW-0067">ATP-binding</keyword>
<name>A0A2N4UIA9_9BURK</name>
<comment type="pathway">
    <text evidence="8">Amino-acid biosynthesis; L-proline biosynthesis; L-glutamate 5-semialdehyde from L-glutamate: step 1/2.</text>
</comment>
<dbReference type="PANTHER" id="PTHR43654:SF1">
    <property type="entry name" value="ISOPENTENYL PHOSPHATE KINASE"/>
    <property type="match status" value="1"/>
</dbReference>
<keyword evidence="6 8" id="KW-0418">Kinase</keyword>
<feature type="binding site" evidence="8">
    <location>
        <begin position="221"/>
        <end position="227"/>
    </location>
    <ligand>
        <name>ATP</name>
        <dbReference type="ChEBI" id="CHEBI:30616"/>
    </ligand>
</feature>
<comment type="caution">
    <text evidence="10">The sequence shown here is derived from an EMBL/GenBank/DDBJ whole genome shotgun (WGS) entry which is preliminary data.</text>
</comment>
<dbReference type="HAMAP" id="MF_00456">
    <property type="entry name" value="ProB"/>
    <property type="match status" value="1"/>
</dbReference>
<dbReference type="InterPro" id="IPR036393">
    <property type="entry name" value="AceGlu_kinase-like_sf"/>
</dbReference>
<protein>
    <recommendedName>
        <fullName evidence="8">Glutamate 5-kinase</fullName>
        <ecNumber evidence="8">2.7.2.11</ecNumber>
    </recommendedName>
    <alternativeName>
        <fullName evidence="8">Gamma-glutamyl kinase</fullName>
        <shortName evidence="8">GK</shortName>
    </alternativeName>
</protein>
<sequence>MAASSNTPSAIAQAKRLVVKVGSSLVTNEGKGIDAQAVAHWARQIAALHAQGKQIVLVSSGAIAEGMARLGWPRRPNAMHELQAAAAVGQMGLIQAYEVAFAQHGIRTAQILLTHEDLADRRRYLNARSTLYTLLALGVVPIVNENDTVVTDEIRLGDNDTLGALVTNLIEAEALIILTDQSGLYSADPRKDPTAQFISIGTAGDPALEAMAGGSGSSIGTGGMLTKVLAAKRAANSGGHTVIASGRETDVLLRLSDGEQIGTELRALLPVRSARQRWLANHLRLRGRITLDSGAVQAVTRDHKSLLAIGVSAVEGDFERGDVVACVDQHGVECGRGLINYSSADTRRIMRQPSARIADILGSMSDAELMHRDNMVFVRGALPGKSLLTGKTTSEPQ</sequence>
<evidence type="ECO:0000259" key="9">
    <source>
        <dbReference type="SMART" id="SM00359"/>
    </source>
</evidence>
<feature type="domain" description="PUA" evidence="9">
    <location>
        <begin position="287"/>
        <end position="370"/>
    </location>
</feature>
<dbReference type="PROSITE" id="PS00902">
    <property type="entry name" value="GLUTAMATE_5_KINASE"/>
    <property type="match status" value="1"/>
</dbReference>
<dbReference type="Gene3D" id="2.30.130.10">
    <property type="entry name" value="PUA domain"/>
    <property type="match status" value="1"/>
</dbReference>
<evidence type="ECO:0000256" key="6">
    <source>
        <dbReference type="ARBA" id="ARBA00022777"/>
    </source>
</evidence>
<evidence type="ECO:0000313" key="11">
    <source>
        <dbReference type="Proteomes" id="UP000234328"/>
    </source>
</evidence>
<dbReference type="UniPathway" id="UPA00098">
    <property type="reaction ID" value="UER00359"/>
</dbReference>
<dbReference type="SUPFAM" id="SSF53633">
    <property type="entry name" value="Carbamate kinase-like"/>
    <property type="match status" value="1"/>
</dbReference>
<dbReference type="SUPFAM" id="SSF88697">
    <property type="entry name" value="PUA domain-like"/>
    <property type="match status" value="1"/>
</dbReference>
<dbReference type="GO" id="GO:0005524">
    <property type="term" value="F:ATP binding"/>
    <property type="evidence" value="ECO:0007669"/>
    <property type="project" value="UniProtKB-KW"/>
</dbReference>
<dbReference type="InterPro" id="IPR005715">
    <property type="entry name" value="Glu_5kinase/COase_Synthase"/>
</dbReference>
<dbReference type="PIRSF" id="PIRSF000729">
    <property type="entry name" value="GK"/>
    <property type="match status" value="1"/>
</dbReference>
<dbReference type="FunFam" id="2.30.130.10:FF:000007">
    <property type="entry name" value="Glutamate 5-kinase"/>
    <property type="match status" value="1"/>
</dbReference>
<dbReference type="InterPro" id="IPR001048">
    <property type="entry name" value="Asp/Glu/Uridylate_kinase"/>
</dbReference>
<dbReference type="GO" id="GO:0005829">
    <property type="term" value="C:cytosol"/>
    <property type="evidence" value="ECO:0007669"/>
    <property type="project" value="TreeGrafter"/>
</dbReference>
<dbReference type="PROSITE" id="PS50890">
    <property type="entry name" value="PUA"/>
    <property type="match status" value="1"/>
</dbReference>
<accession>A0A2N4UIA9</accession>
<comment type="catalytic activity">
    <reaction evidence="8">
        <text>L-glutamate + ATP = L-glutamyl 5-phosphate + ADP</text>
        <dbReference type="Rhea" id="RHEA:14877"/>
        <dbReference type="ChEBI" id="CHEBI:29985"/>
        <dbReference type="ChEBI" id="CHEBI:30616"/>
        <dbReference type="ChEBI" id="CHEBI:58274"/>
        <dbReference type="ChEBI" id="CHEBI:456216"/>
        <dbReference type="EC" id="2.7.2.11"/>
    </reaction>
</comment>
<dbReference type="PANTHER" id="PTHR43654">
    <property type="entry name" value="GLUTAMATE 5-KINASE"/>
    <property type="match status" value="1"/>
</dbReference>
<feature type="binding site" evidence="8">
    <location>
        <position position="147"/>
    </location>
    <ligand>
        <name>substrate</name>
    </ligand>
</feature>
<dbReference type="SMART" id="SM00359">
    <property type="entry name" value="PUA"/>
    <property type="match status" value="1"/>
</dbReference>
<dbReference type="CDD" id="cd04242">
    <property type="entry name" value="AAK_G5K_ProB"/>
    <property type="match status" value="1"/>
</dbReference>
<evidence type="ECO:0000256" key="5">
    <source>
        <dbReference type="ARBA" id="ARBA00022741"/>
    </source>
</evidence>
<evidence type="ECO:0000256" key="2">
    <source>
        <dbReference type="ARBA" id="ARBA00022605"/>
    </source>
</evidence>
<feature type="binding site" evidence="8">
    <location>
        <position position="20"/>
    </location>
    <ligand>
        <name>ATP</name>
        <dbReference type="ChEBI" id="CHEBI:30616"/>
    </ligand>
</feature>
<organism evidence="10 11">
    <name type="scientific">Pollutimonas nitritireducens</name>
    <dbReference type="NCBI Taxonomy" id="2045209"/>
    <lineage>
        <taxon>Bacteria</taxon>
        <taxon>Pseudomonadati</taxon>
        <taxon>Pseudomonadota</taxon>
        <taxon>Betaproteobacteria</taxon>
        <taxon>Burkholderiales</taxon>
        <taxon>Alcaligenaceae</taxon>
        <taxon>Pollutimonas</taxon>
    </lineage>
</organism>
<dbReference type="NCBIfam" id="TIGR01027">
    <property type="entry name" value="proB"/>
    <property type="match status" value="1"/>
</dbReference>
<reference evidence="10 11" key="1">
    <citation type="submission" date="2017-10" db="EMBL/GenBank/DDBJ databases">
        <title>Two draft genome sequences of Pusillimonas sp. strains isolated from a nitrate- and radionuclide-contaminated groundwater in Russia.</title>
        <authorList>
            <person name="Grouzdev D.S."/>
            <person name="Tourova T.P."/>
            <person name="Goeva M.A."/>
            <person name="Babich T.L."/>
            <person name="Sokolova D.S."/>
            <person name="Abdullin R."/>
            <person name="Poltaraus A.B."/>
            <person name="Toshchakov S.V."/>
            <person name="Nazina T.N."/>
        </authorList>
    </citation>
    <scope>NUCLEOTIDE SEQUENCE [LARGE SCALE GENOMIC DNA]</scope>
    <source>
        <strain evidence="10 11">JR1/69-2-13</strain>
    </source>
</reference>
<keyword evidence="11" id="KW-1185">Reference proteome</keyword>
<dbReference type="EC" id="2.7.2.11" evidence="8"/>
<keyword evidence="2 8" id="KW-0028">Amino-acid biosynthesis</keyword>
<keyword evidence="1 8" id="KW-0963">Cytoplasm</keyword>
<dbReference type="GO" id="GO:0003723">
    <property type="term" value="F:RNA binding"/>
    <property type="evidence" value="ECO:0007669"/>
    <property type="project" value="InterPro"/>
</dbReference>
<dbReference type="EMBL" id="PDNV01000003">
    <property type="protein sequence ID" value="PLC54766.1"/>
    <property type="molecule type" value="Genomic_DNA"/>
</dbReference>
<keyword evidence="3 8" id="KW-0641">Proline biosynthesis</keyword>
<dbReference type="GO" id="GO:0004349">
    <property type="term" value="F:glutamate 5-kinase activity"/>
    <property type="evidence" value="ECO:0007669"/>
    <property type="project" value="UniProtKB-UniRule"/>
</dbReference>
<keyword evidence="5 8" id="KW-0547">Nucleotide-binding</keyword>
<gene>
    <name evidence="8" type="primary">proB</name>
    <name evidence="10" type="ORF">CR155_04645</name>
</gene>
<feature type="binding site" evidence="8">
    <location>
        <begin position="179"/>
        <end position="180"/>
    </location>
    <ligand>
        <name>ATP</name>
        <dbReference type="ChEBI" id="CHEBI:30616"/>
    </ligand>
</feature>
<dbReference type="OrthoDB" id="9804434at2"/>
<dbReference type="InterPro" id="IPR011529">
    <property type="entry name" value="Glu_5kinase"/>
</dbReference>
<evidence type="ECO:0000256" key="4">
    <source>
        <dbReference type="ARBA" id="ARBA00022679"/>
    </source>
</evidence>
<evidence type="ECO:0000256" key="3">
    <source>
        <dbReference type="ARBA" id="ARBA00022650"/>
    </source>
</evidence>
<dbReference type="GO" id="GO:0055129">
    <property type="term" value="P:L-proline biosynthetic process"/>
    <property type="evidence" value="ECO:0007669"/>
    <property type="project" value="UniProtKB-UniRule"/>
</dbReference>
<dbReference type="AlphaFoldDB" id="A0A2N4UIA9"/>
<evidence type="ECO:0000313" key="10">
    <source>
        <dbReference type="EMBL" id="PLC54766.1"/>
    </source>
</evidence>
<dbReference type="InterPro" id="IPR001057">
    <property type="entry name" value="Glu/AcGlu_kinase"/>
</dbReference>
<dbReference type="InterPro" id="IPR002478">
    <property type="entry name" value="PUA"/>
</dbReference>
<comment type="similarity">
    <text evidence="8">Belongs to the glutamate 5-kinase family.</text>
</comment>
<dbReference type="RefSeq" id="WP_102068843.1">
    <property type="nucleotide sequence ID" value="NZ_PDNV01000003.1"/>
</dbReference>
<dbReference type="Proteomes" id="UP000234328">
    <property type="component" value="Unassembled WGS sequence"/>
</dbReference>
<feature type="binding site" evidence="8">
    <location>
        <position position="159"/>
    </location>
    <ligand>
        <name>substrate</name>
    </ligand>
</feature>
<dbReference type="Pfam" id="PF00696">
    <property type="entry name" value="AA_kinase"/>
    <property type="match status" value="1"/>
</dbReference>
<evidence type="ECO:0000256" key="8">
    <source>
        <dbReference type="HAMAP-Rule" id="MF_00456"/>
    </source>
</evidence>
<dbReference type="InterPro" id="IPR019797">
    <property type="entry name" value="Glutamate_5-kinase_CS"/>
</dbReference>
<dbReference type="Pfam" id="PF01472">
    <property type="entry name" value="PUA"/>
    <property type="match status" value="1"/>
</dbReference>
<dbReference type="Gene3D" id="3.40.1160.10">
    <property type="entry name" value="Acetylglutamate kinase-like"/>
    <property type="match status" value="1"/>
</dbReference>
<comment type="subcellular location">
    <subcellularLocation>
        <location evidence="8">Cytoplasm</location>
    </subcellularLocation>
</comment>
<comment type="function">
    <text evidence="8">Catalyzes the transfer of a phosphate group to glutamate to form L-glutamate 5-phosphate.</text>
</comment>
<dbReference type="FunFam" id="3.40.1160.10:FF:000018">
    <property type="entry name" value="Glutamate 5-kinase"/>
    <property type="match status" value="1"/>
</dbReference>
<proteinExistence type="inferred from homology"/>
<dbReference type="PRINTS" id="PR00474">
    <property type="entry name" value="GLU5KINASE"/>
</dbReference>
<dbReference type="CDD" id="cd21157">
    <property type="entry name" value="PUA_G5K"/>
    <property type="match status" value="1"/>
</dbReference>